<reference evidence="2 3" key="1">
    <citation type="journal article" date="2015" name="Proc. Natl. Acad. Sci. U.S.A.">
        <title>The resurrection genome of Boea hygrometrica: A blueprint for survival of dehydration.</title>
        <authorList>
            <person name="Xiao L."/>
            <person name="Yang G."/>
            <person name="Zhang L."/>
            <person name="Yang X."/>
            <person name="Zhao S."/>
            <person name="Ji Z."/>
            <person name="Zhou Q."/>
            <person name="Hu M."/>
            <person name="Wang Y."/>
            <person name="Chen M."/>
            <person name="Xu Y."/>
            <person name="Jin H."/>
            <person name="Xiao X."/>
            <person name="Hu G."/>
            <person name="Bao F."/>
            <person name="Hu Y."/>
            <person name="Wan P."/>
            <person name="Li L."/>
            <person name="Deng X."/>
            <person name="Kuang T."/>
            <person name="Xiang C."/>
            <person name="Zhu J.K."/>
            <person name="Oliver M.J."/>
            <person name="He Y."/>
        </authorList>
    </citation>
    <scope>NUCLEOTIDE SEQUENCE [LARGE SCALE GENOMIC DNA]</scope>
    <source>
        <strain evidence="3">cv. XS01</strain>
    </source>
</reference>
<feature type="region of interest" description="Disordered" evidence="1">
    <location>
        <begin position="60"/>
        <end position="98"/>
    </location>
</feature>
<evidence type="ECO:0000256" key="1">
    <source>
        <dbReference type="SAM" id="MobiDB-lite"/>
    </source>
</evidence>
<organism evidence="2 3">
    <name type="scientific">Dorcoceras hygrometricum</name>
    <dbReference type="NCBI Taxonomy" id="472368"/>
    <lineage>
        <taxon>Eukaryota</taxon>
        <taxon>Viridiplantae</taxon>
        <taxon>Streptophyta</taxon>
        <taxon>Embryophyta</taxon>
        <taxon>Tracheophyta</taxon>
        <taxon>Spermatophyta</taxon>
        <taxon>Magnoliopsida</taxon>
        <taxon>eudicotyledons</taxon>
        <taxon>Gunneridae</taxon>
        <taxon>Pentapetalae</taxon>
        <taxon>asterids</taxon>
        <taxon>lamiids</taxon>
        <taxon>Lamiales</taxon>
        <taxon>Gesneriaceae</taxon>
        <taxon>Didymocarpoideae</taxon>
        <taxon>Trichosporeae</taxon>
        <taxon>Loxocarpinae</taxon>
        <taxon>Dorcoceras</taxon>
    </lineage>
</organism>
<evidence type="ECO:0000313" key="2">
    <source>
        <dbReference type="EMBL" id="KZV53013.1"/>
    </source>
</evidence>
<dbReference type="Proteomes" id="UP000250235">
    <property type="component" value="Unassembled WGS sequence"/>
</dbReference>
<protein>
    <submittedName>
        <fullName evidence="2">Uncharacterized protein</fullName>
    </submittedName>
</protein>
<dbReference type="EMBL" id="KQ990565">
    <property type="protein sequence ID" value="KZV53013.1"/>
    <property type="molecule type" value="Genomic_DNA"/>
</dbReference>
<feature type="compositionally biased region" description="Basic and acidic residues" evidence="1">
    <location>
        <begin position="60"/>
        <end position="75"/>
    </location>
</feature>
<accession>A0A2Z7D0Z4</accession>
<name>A0A2Z7D0Z4_9LAMI</name>
<dbReference type="AlphaFoldDB" id="A0A2Z7D0Z4"/>
<keyword evidence="3" id="KW-1185">Reference proteome</keyword>
<sequence length="98" mass="11004">MSRRDEESCPGTSLLMQMNPALEAPTYDTKIGRSPEDALQDRDFPEASLPFRECFPRTMSRRDEESCPDVEEKHLLSTSARRSRASRRGGVGSSAEII</sequence>
<gene>
    <name evidence="2" type="ORF">F511_27629</name>
</gene>
<proteinExistence type="predicted"/>
<evidence type="ECO:0000313" key="3">
    <source>
        <dbReference type="Proteomes" id="UP000250235"/>
    </source>
</evidence>